<dbReference type="Pfam" id="PF01750">
    <property type="entry name" value="HycI"/>
    <property type="match status" value="1"/>
</dbReference>
<dbReference type="NCBIfam" id="TIGR00072">
    <property type="entry name" value="hydrog_prot"/>
    <property type="match status" value="1"/>
</dbReference>
<keyword evidence="4 5" id="KW-0378">Hydrolase</keyword>
<evidence type="ECO:0000256" key="4">
    <source>
        <dbReference type="ARBA" id="ARBA00022801"/>
    </source>
</evidence>
<proteinExistence type="inferred from homology"/>
<keyword evidence="2 5" id="KW-0645">Protease</keyword>
<reference evidence="5" key="1">
    <citation type="submission" date="2016-10" db="EMBL/GenBank/DDBJ databases">
        <title>Sequence of Gallionella enrichment culture.</title>
        <authorList>
            <person name="Poehlein A."/>
            <person name="Muehling M."/>
            <person name="Daniel R."/>
        </authorList>
    </citation>
    <scope>NUCLEOTIDE SEQUENCE</scope>
</reference>
<dbReference type="SUPFAM" id="SSF53163">
    <property type="entry name" value="HybD-like"/>
    <property type="match status" value="1"/>
</dbReference>
<evidence type="ECO:0000313" key="5">
    <source>
        <dbReference type="EMBL" id="OIR13604.1"/>
    </source>
</evidence>
<sequence length="155" mass="16386">MSPAPILVLGVGNILMGDEGVGIHAVRQLEGERWPGHVTILDGGTGGFQLLEHFRVYPRIVLIDATRDGQPAGTVRRFRARTPADFPPALGAHDVGLRDLLSASALLGPLGEIEVVTISVENLEPMCLELSGPVGKSLPSVAAIVREIVGDDQAR</sequence>
<dbReference type="InterPro" id="IPR000671">
    <property type="entry name" value="Peptidase_A31"/>
</dbReference>
<dbReference type="PANTHER" id="PTHR30302">
    <property type="entry name" value="HYDROGENASE 1 MATURATION PROTEASE"/>
    <property type="match status" value="1"/>
</dbReference>
<dbReference type="EC" id="3.4.23.-" evidence="5"/>
<dbReference type="Gene3D" id="3.40.50.1450">
    <property type="entry name" value="HybD-like"/>
    <property type="match status" value="1"/>
</dbReference>
<dbReference type="EMBL" id="MLJW01000014">
    <property type="protein sequence ID" value="OIR13604.1"/>
    <property type="molecule type" value="Genomic_DNA"/>
</dbReference>
<name>A0A1J5TIS3_9ZZZZ</name>
<dbReference type="GO" id="GO:0008047">
    <property type="term" value="F:enzyme activator activity"/>
    <property type="evidence" value="ECO:0007669"/>
    <property type="project" value="InterPro"/>
</dbReference>
<dbReference type="PANTHER" id="PTHR30302:SF1">
    <property type="entry name" value="HYDROGENASE 2 MATURATION PROTEASE"/>
    <property type="match status" value="1"/>
</dbReference>
<protein>
    <submittedName>
        <fullName evidence="5">Hydrogenase 2 maturation protease</fullName>
        <ecNumber evidence="5">3.4.23.-</ecNumber>
    </submittedName>
</protein>
<organism evidence="5">
    <name type="scientific">mine drainage metagenome</name>
    <dbReference type="NCBI Taxonomy" id="410659"/>
    <lineage>
        <taxon>unclassified sequences</taxon>
        <taxon>metagenomes</taxon>
        <taxon>ecological metagenomes</taxon>
    </lineage>
</organism>
<dbReference type="PRINTS" id="PR00446">
    <property type="entry name" value="HYDRGNUPTAKE"/>
</dbReference>
<dbReference type="InterPro" id="IPR023430">
    <property type="entry name" value="Pept_HybD-like_dom_sf"/>
</dbReference>
<evidence type="ECO:0000256" key="2">
    <source>
        <dbReference type="ARBA" id="ARBA00022670"/>
    </source>
</evidence>
<evidence type="ECO:0000256" key="3">
    <source>
        <dbReference type="ARBA" id="ARBA00022750"/>
    </source>
</evidence>
<accession>A0A1J5TIS3</accession>
<dbReference type="AlphaFoldDB" id="A0A1J5TIS3"/>
<comment type="caution">
    <text evidence="5">The sequence shown here is derived from an EMBL/GenBank/DDBJ whole genome shotgun (WGS) entry which is preliminary data.</text>
</comment>
<dbReference type="GO" id="GO:0004190">
    <property type="term" value="F:aspartic-type endopeptidase activity"/>
    <property type="evidence" value="ECO:0007669"/>
    <property type="project" value="UniProtKB-KW"/>
</dbReference>
<comment type="similarity">
    <text evidence="1">Belongs to the peptidase A31 family.</text>
</comment>
<dbReference type="GO" id="GO:0016485">
    <property type="term" value="P:protein processing"/>
    <property type="evidence" value="ECO:0007669"/>
    <property type="project" value="TreeGrafter"/>
</dbReference>
<keyword evidence="3" id="KW-0064">Aspartyl protease</keyword>
<evidence type="ECO:0000256" key="1">
    <source>
        <dbReference type="ARBA" id="ARBA00006814"/>
    </source>
</evidence>
<gene>
    <name evidence="5" type="primary">hybD_1</name>
    <name evidence="5" type="ORF">GALL_54230</name>
</gene>